<dbReference type="InterPro" id="IPR006797">
    <property type="entry name" value="PRELI/MSF1_dom"/>
</dbReference>
<organism evidence="2 3">
    <name type="scientific">Dinothrombium tinctorium</name>
    <dbReference type="NCBI Taxonomy" id="1965070"/>
    <lineage>
        <taxon>Eukaryota</taxon>
        <taxon>Metazoa</taxon>
        <taxon>Ecdysozoa</taxon>
        <taxon>Arthropoda</taxon>
        <taxon>Chelicerata</taxon>
        <taxon>Arachnida</taxon>
        <taxon>Acari</taxon>
        <taxon>Acariformes</taxon>
        <taxon>Trombidiformes</taxon>
        <taxon>Prostigmata</taxon>
        <taxon>Anystina</taxon>
        <taxon>Parasitengona</taxon>
        <taxon>Trombidioidea</taxon>
        <taxon>Trombidiidae</taxon>
        <taxon>Dinothrombium</taxon>
    </lineage>
</organism>
<keyword evidence="3" id="KW-1185">Reference proteome</keyword>
<evidence type="ECO:0000259" key="1">
    <source>
        <dbReference type="PROSITE" id="PS50904"/>
    </source>
</evidence>
<accession>A0A443QN71</accession>
<dbReference type="Proteomes" id="UP000285301">
    <property type="component" value="Unassembled WGS sequence"/>
</dbReference>
<name>A0A443QN71_9ACAR</name>
<dbReference type="AlphaFoldDB" id="A0A443QN71"/>
<dbReference type="Pfam" id="PF04707">
    <property type="entry name" value="PRELI"/>
    <property type="match status" value="1"/>
</dbReference>
<evidence type="ECO:0000313" key="2">
    <source>
        <dbReference type="EMBL" id="RWS04389.1"/>
    </source>
</evidence>
<dbReference type="PROSITE" id="PS50904">
    <property type="entry name" value="PRELI_MSF1"/>
    <property type="match status" value="1"/>
</dbReference>
<evidence type="ECO:0000313" key="3">
    <source>
        <dbReference type="Proteomes" id="UP000285301"/>
    </source>
</evidence>
<proteinExistence type="predicted"/>
<dbReference type="STRING" id="1965070.A0A443QN71"/>
<reference evidence="2 3" key="1">
    <citation type="journal article" date="2018" name="Gigascience">
        <title>Genomes of trombidid mites reveal novel predicted allergens and laterally-transferred genes associated with secondary metabolism.</title>
        <authorList>
            <person name="Dong X."/>
            <person name="Chaisiri K."/>
            <person name="Xia D."/>
            <person name="Armstrong S.D."/>
            <person name="Fang Y."/>
            <person name="Donnelly M.J."/>
            <person name="Kadowaki T."/>
            <person name="McGarry J.W."/>
            <person name="Darby A.C."/>
            <person name="Makepeace B.L."/>
        </authorList>
    </citation>
    <scope>NUCLEOTIDE SEQUENCE [LARGE SCALE GENOMIC DNA]</scope>
    <source>
        <strain evidence="2">UoL-WK</strain>
    </source>
</reference>
<gene>
    <name evidence="2" type="ORF">B4U79_02699</name>
</gene>
<feature type="domain" description="PRELI/MSF1" evidence="1">
    <location>
        <begin position="1"/>
        <end position="108"/>
    </location>
</feature>
<protein>
    <submittedName>
        <fullName evidence="2">SEC14-like protein 1</fullName>
    </submittedName>
</protein>
<comment type="caution">
    <text evidence="2">The sequence shown here is derived from an EMBL/GenBank/DDBJ whole genome shotgun (WGS) entry which is preliminary data.</text>
</comment>
<dbReference type="OrthoDB" id="30289at2759"/>
<sequence>MIPVFVGSDIIFEEKSEDGSMHIIERRCKLNVDAPYLLKKISGIDYFYCIQKNILDRRSRTLKIEAWNESFANRIIIQEYCTYYVSVMFYSTYASALKICLNNALRFI</sequence>
<dbReference type="EMBL" id="NCKU01005585">
    <property type="protein sequence ID" value="RWS04389.1"/>
    <property type="molecule type" value="Genomic_DNA"/>
</dbReference>